<keyword evidence="4" id="KW-1185">Reference proteome</keyword>
<feature type="region of interest" description="Disordered" evidence="2">
    <location>
        <begin position="636"/>
        <end position="664"/>
    </location>
</feature>
<dbReference type="Proteomes" id="UP001259832">
    <property type="component" value="Unassembled WGS sequence"/>
</dbReference>
<feature type="compositionally biased region" description="Polar residues" evidence="2">
    <location>
        <begin position="398"/>
        <end position="414"/>
    </location>
</feature>
<feature type="region of interest" description="Disordered" evidence="2">
    <location>
        <begin position="391"/>
        <end position="423"/>
    </location>
</feature>
<reference evidence="3" key="1">
    <citation type="submission" date="2023-08" db="EMBL/GenBank/DDBJ databases">
        <title>Reference Genome Resource for the Citrus Pathogen Phytophthora citrophthora.</title>
        <authorList>
            <person name="Moller H."/>
            <person name="Coetzee B."/>
            <person name="Rose L.J."/>
            <person name="Van Niekerk J.M."/>
        </authorList>
    </citation>
    <scope>NUCLEOTIDE SEQUENCE</scope>
    <source>
        <strain evidence="3">STE-U-9442</strain>
    </source>
</reference>
<feature type="coiled-coil region" evidence="1">
    <location>
        <begin position="186"/>
        <end position="213"/>
    </location>
</feature>
<evidence type="ECO:0000313" key="4">
    <source>
        <dbReference type="Proteomes" id="UP001259832"/>
    </source>
</evidence>
<keyword evidence="1" id="KW-0175">Coiled coil</keyword>
<feature type="compositionally biased region" description="Basic and acidic residues" evidence="2">
    <location>
        <begin position="643"/>
        <end position="663"/>
    </location>
</feature>
<protein>
    <submittedName>
        <fullName evidence="3">Uncharacterized protein</fullName>
    </submittedName>
</protein>
<feature type="compositionally biased region" description="Basic and acidic residues" evidence="2">
    <location>
        <begin position="1"/>
        <end position="20"/>
    </location>
</feature>
<evidence type="ECO:0000256" key="1">
    <source>
        <dbReference type="SAM" id="Coils"/>
    </source>
</evidence>
<dbReference type="EMBL" id="JASMQC010000002">
    <property type="protein sequence ID" value="KAK1947222.1"/>
    <property type="molecule type" value="Genomic_DNA"/>
</dbReference>
<proteinExistence type="predicted"/>
<sequence>MDDEARRSDQENSIRTEGLYKPHNSAFKDPKKHVAVAVKRKMELFENQTAEIRARLEARRELVSSDQSVRLPAVNSTPTNTTVAVKTLDVADRLKFPLLRQIDQTREANAPPQDPFLEVENVIHRTIAREIYDREAGAVVSKEHDVALTTKEAQQLGEEARKRMVTYTQHESGWKFEERTSRYQQVMEMKQQAEKAQQEADLQRETAQQMKVLLRDPYEELRFTPASRNALTPLYTSVPIPLLRKKEHEWIWVLASPSSKLSFTPREETVATVMDNERELSMYVVYYIASSDVNRKRVETEEQWQETLNKDIPPTDGWICCSVHGVPPAPELTLGRSGIQTWIVTGAGTGHLNDKFVACGVHDRVRRFKSPAGVELFRKCVPATSSFSRSLYGGGTETGMTEDQFGATSDSSNAGMKPSDGLSSEFASIDKGELDFRSMECIGSCLSMNEAAERNRRMLASRDAMEVLGGSVIDGHNVMNQESREVLNVAESRSEVNSPLCREWVMFARCSKRRVDTSTGGANEPPMKGLGLGCLKRHYYISFEEKQQMTVWVQTKESWLEKNVLTVIIEREAHIERAHHLSRKCMTNFQQNLRAEMERSKMKLLLELNRIRFLTVKVFETIDRWRQHARKIGFSRYENQSNPRKEAKKVDTSSRKTPDRPETEAPLLGWSVSITLDTGKQLYKGSTSFVSKIKRFRRSEDITGKREQHIVYLGYYETQEEAERAYDEHAADEAHRLNTTVEHLPRRRHVFRSCGKHFAVESEKEGPSFCIECKTKQLASLSSAADDWVPPFFYGTGVNYIMKMANDLDFLDDVLPLKSALNSGRGADEEAFPMRGNVFLLPKTPAQDPDLVVFTTFPTPTAPRLGEPSDSHDMGDVDDDALDRERIFKAQQIFLQELQIYKPELLSGICQPPAKEEAVTKSSLQASVIPYRLVEALYWDHCAALKIQQERPPLALRQPNIWCRPDAGEWASLIVRGTHQLHFLFEEKLEKAGKEMVQRRAQVLSALRQLNKVPLYFIPSRTSFTELIGAGQQVRGDVVQLEVNIAIKRLQRYDSWCAMSLVVQRWFRGVLGRCRARATRKALRFTYKLRLLYSKQVAVLAKTFYEAEVQPAAVRRAYKAICTPAYTRAVTMDGEFLIVMFHSLRHYQIHHQAFPASKQRILPSSCCVNCARRFHVKASYQSGSNKLMVYHGVCTCSLNGGSTSNREQSTESWFIRAYSPSHNVIYRLRLETPQLQQLLSSQTQSTALRYCPLILEMEAKRLEAAVASRYATFCFENSEKAAKNLTNWRRMNSESTQIRKSLLVELERSLSLLDTTKHAHFVSVGNAKKALDFASRPFSEAQAWDPLENANDWRFIVEKRQLTKRLEETHQEVERLRVAYFQATYNEHYARAGALRAQDESDRYWLPLVQRQSQSMEEAILQETRAKARMENVMEQLCGRFLALRDGYLVPTRRNLVIQSPMWHDMAPFRVDVPGLRRRLHCLRRRTLVLSNLAPQKTKTRRMIVNVSRLPLSRGNRASQDLWVTAYDPVDCSVHNIFLEWELVELLIGSSGRKLWRDPSQSKRNVRRSIADTLLSLTMLDRFTGEFTLEKLQFYHTLRRLSPQFLTSRVMRDLQAGRKCGQGDEVLRQAVSVDGRLCTVVVYENWGDMTFTIYHTASGEFYRLALPLREVFDLLESKPLVLRLWVSCVKSNSYNPTILVRLIKHVRFYQREDGSEDVRIEHELPAQTHSKRFQTVIRIQKRKLLVRITEDTAGDFQVSGYDAGTDFSYKLLLEREVLHRLLKSSDSPTVQMPSPQSNLPPSSLLLRRNRKMLYQWICGHLRFQSMMEHPNLTTSGASPLLFGLHVRESFRILNRWVTTSPRNPIQIVSEAEITRKASVIDAAAFSCLLFDQLSLVSHPNPPFGLEKEFVGSLDWTDATARQSLPHEPWQKLLPCMRMDFFMKTHSLFARVRGELEAETIERKKRETWVGMEQEDYNALCSDIAALMKSAKEYVFETLQSLAKLHTIALKRIQQWHQIHSELRVRIKTSELGIESGKIMIKTVDAAQMMQEDNIGVILDFTRVWLPTASMELHEFISVAVPVNSCSPIITATSLVHELVKKFESELKPMLSTLELIFDTVKRKEDGLEELRTFKGKVLQFDKFLARRLATFTLFDEPEADTSTRGDKGSVLQTDTGAFRTTQVESTPTSTANVGLFIPSNYNDSIEEVFLADVPTSEPMSFVVHAQTMVNISRSFFKKKQQVSGSRFGSNGCGDLICLRVPNGTLVCQTTGQDAYTRTQLAQFNTRAAALTGSKFVYGPALFCPLRGDCQRLLNCADIHRILATTYKGSELEEAPLQYSTLQRSAKYLPWKQFAIERLRISQAVKRSRSHEGMCLELLEEDPDEVEKQNRTITTFSVEFRQLEISFGKCCSHEFLRTTNSVKYLKKSFALHPSSCQDDSTIDWKLSICNPQILRGVTDIYDSDGRAIEIPIIDCGAKEGFTMERIQVELDSVDNPRRLIFSYREPNTQRRYFVDCDYYCLQNLLLQRQRVENPNVQLPVSLLDERECRHRATILSVHGWKQLAAHASKFLAFRKKNGVFSLCLEMDVPKADEVQLIEVEASRSIEGSSTPTDERLTSIPKVEAKHSIQAMACPVQQRCRAEILEERKVIQSSMLHHFQKHQAAVRGAASGRILATTTDTAFVAASEWMQMIQEDWRSQELRGMLVLEASVLSKLEKVYTPATKRARDYLKSSGKEDDVGGLELQLSEIAKAMTETVMHSNAVEILQGIRMKRWRRRGKDATPTAKRAEAYLADVSEWWRCCLMTMQLEKSEIK</sequence>
<comment type="caution">
    <text evidence="3">The sequence shown here is derived from an EMBL/GenBank/DDBJ whole genome shotgun (WGS) entry which is preliminary data.</text>
</comment>
<name>A0AAD9GYU8_9STRA</name>
<organism evidence="3 4">
    <name type="scientific">Phytophthora citrophthora</name>
    <dbReference type="NCBI Taxonomy" id="4793"/>
    <lineage>
        <taxon>Eukaryota</taxon>
        <taxon>Sar</taxon>
        <taxon>Stramenopiles</taxon>
        <taxon>Oomycota</taxon>
        <taxon>Peronosporomycetes</taxon>
        <taxon>Peronosporales</taxon>
        <taxon>Peronosporaceae</taxon>
        <taxon>Phytophthora</taxon>
    </lineage>
</organism>
<evidence type="ECO:0000256" key="2">
    <source>
        <dbReference type="SAM" id="MobiDB-lite"/>
    </source>
</evidence>
<evidence type="ECO:0000313" key="3">
    <source>
        <dbReference type="EMBL" id="KAK1947222.1"/>
    </source>
</evidence>
<feature type="region of interest" description="Disordered" evidence="2">
    <location>
        <begin position="1"/>
        <end position="27"/>
    </location>
</feature>
<accession>A0AAD9GYU8</accession>
<gene>
    <name evidence="3" type="ORF">P3T76_001232</name>
</gene>